<gene>
    <name evidence="3" type="ORF">LTRI10_LOCUS43836</name>
</gene>
<accession>A0AAV2G019</accession>
<dbReference type="InterPro" id="IPR001810">
    <property type="entry name" value="F-box_dom"/>
</dbReference>
<evidence type="ECO:0000313" key="3">
    <source>
        <dbReference type="EMBL" id="CAL1403941.1"/>
    </source>
</evidence>
<dbReference type="SUPFAM" id="SSF81383">
    <property type="entry name" value="F-box domain"/>
    <property type="match status" value="1"/>
</dbReference>
<dbReference type="InterPro" id="IPR036047">
    <property type="entry name" value="F-box-like_dom_sf"/>
</dbReference>
<dbReference type="PROSITE" id="PS50181">
    <property type="entry name" value="FBOX"/>
    <property type="match status" value="1"/>
</dbReference>
<dbReference type="InterPro" id="IPR053781">
    <property type="entry name" value="F-box_AtFBL13-like"/>
</dbReference>
<sequence>MAPGSVFSGDGKEEEEEDSGCVDRISDLPEGILMSILSLLTLKDAIRTSLLSHRWVGLWMSALTVLDFDSRQASHLPDEDRPHPKLTNRPAFKQWVDGVVRQLKDASSSTSKLTKFRVSFQSSRYRYDPDWDFDEWLQFAVSKSVEALDLSSGYIKTQSGLSDFKSLRSLRLNSVRVDDKTIEQFISNCPCLEELAVYQSESLKKLRIAAAATGSSSSSLALKRLEFLKCRSLNSLEIDNVPCLTHFTFQGCKKEHLRLENCVSLVDVNIGFECDGLLWYYSAFDDISCYAGQLLSLTVNISPSPVWKAAEFTRLKLMTIEDFDHLSLPAWVNGCPQLHTLRLKMINRRPWYCYKERREPPLVTGGSRESIKVVEIFGFNGYRSSRELMEYLLRCFVGVERIVVRINSSSVGRHQKIFPYTDEEVEETRKLALEFQSKALPAIDYVIIDE</sequence>
<proteinExistence type="predicted"/>
<reference evidence="3 4" key="1">
    <citation type="submission" date="2024-04" db="EMBL/GenBank/DDBJ databases">
        <authorList>
            <person name="Fracassetti M."/>
        </authorList>
    </citation>
    <scope>NUCLEOTIDE SEQUENCE [LARGE SCALE GENOMIC DNA]</scope>
</reference>
<dbReference type="PANTHER" id="PTHR34145">
    <property type="entry name" value="OS02G0105600 PROTEIN"/>
    <property type="match status" value="1"/>
</dbReference>
<dbReference type="SUPFAM" id="SSF52047">
    <property type="entry name" value="RNI-like"/>
    <property type="match status" value="1"/>
</dbReference>
<feature type="region of interest" description="Disordered" evidence="1">
    <location>
        <begin position="1"/>
        <end position="22"/>
    </location>
</feature>
<evidence type="ECO:0000313" key="4">
    <source>
        <dbReference type="Proteomes" id="UP001497516"/>
    </source>
</evidence>
<dbReference type="EMBL" id="OZ034820">
    <property type="protein sequence ID" value="CAL1403941.1"/>
    <property type="molecule type" value="Genomic_DNA"/>
</dbReference>
<dbReference type="CDD" id="cd22160">
    <property type="entry name" value="F-box_AtFBL13-like"/>
    <property type="match status" value="1"/>
</dbReference>
<dbReference type="Gene3D" id="1.20.1280.50">
    <property type="match status" value="1"/>
</dbReference>
<dbReference type="Proteomes" id="UP001497516">
    <property type="component" value="Chromosome 7"/>
</dbReference>
<organism evidence="3 4">
    <name type="scientific">Linum trigynum</name>
    <dbReference type="NCBI Taxonomy" id="586398"/>
    <lineage>
        <taxon>Eukaryota</taxon>
        <taxon>Viridiplantae</taxon>
        <taxon>Streptophyta</taxon>
        <taxon>Embryophyta</taxon>
        <taxon>Tracheophyta</taxon>
        <taxon>Spermatophyta</taxon>
        <taxon>Magnoliopsida</taxon>
        <taxon>eudicotyledons</taxon>
        <taxon>Gunneridae</taxon>
        <taxon>Pentapetalae</taxon>
        <taxon>rosids</taxon>
        <taxon>fabids</taxon>
        <taxon>Malpighiales</taxon>
        <taxon>Linaceae</taxon>
        <taxon>Linum</taxon>
    </lineage>
</organism>
<dbReference type="AlphaFoldDB" id="A0AAV2G019"/>
<name>A0AAV2G019_9ROSI</name>
<feature type="domain" description="F-box" evidence="2">
    <location>
        <begin position="22"/>
        <end position="55"/>
    </location>
</feature>
<evidence type="ECO:0000259" key="2">
    <source>
        <dbReference type="PROSITE" id="PS50181"/>
    </source>
</evidence>
<protein>
    <recommendedName>
        <fullName evidence="2">F-box domain-containing protein</fullName>
    </recommendedName>
</protein>
<evidence type="ECO:0000256" key="1">
    <source>
        <dbReference type="SAM" id="MobiDB-lite"/>
    </source>
</evidence>
<dbReference type="InterPro" id="IPR053772">
    <property type="entry name" value="At1g61320/At1g61330-like"/>
</dbReference>
<dbReference type="InterPro" id="IPR055357">
    <property type="entry name" value="LRR_At1g61320_AtMIF1"/>
</dbReference>
<dbReference type="Gene3D" id="3.80.10.10">
    <property type="entry name" value="Ribonuclease Inhibitor"/>
    <property type="match status" value="1"/>
</dbReference>
<dbReference type="Pfam" id="PF23622">
    <property type="entry name" value="LRR_At1g61320_AtMIF1"/>
    <property type="match status" value="1"/>
</dbReference>
<keyword evidence="4" id="KW-1185">Reference proteome</keyword>
<dbReference type="Pfam" id="PF00646">
    <property type="entry name" value="F-box"/>
    <property type="match status" value="1"/>
</dbReference>
<dbReference type="InterPro" id="IPR032675">
    <property type="entry name" value="LRR_dom_sf"/>
</dbReference>
<dbReference type="PANTHER" id="PTHR34145:SF68">
    <property type="entry name" value="FBD DOMAIN-CONTAINING PROTEIN"/>
    <property type="match status" value="1"/>
</dbReference>